<evidence type="ECO:0000259" key="3">
    <source>
        <dbReference type="Pfam" id="PF07833"/>
    </source>
</evidence>
<evidence type="ECO:0000313" key="5">
    <source>
        <dbReference type="Proteomes" id="UP001235840"/>
    </source>
</evidence>
<dbReference type="SUPFAM" id="SSF55383">
    <property type="entry name" value="Copper amine oxidase, domain N"/>
    <property type="match status" value="1"/>
</dbReference>
<keyword evidence="2" id="KW-0732">Signal</keyword>
<proteinExistence type="predicted"/>
<feature type="chain" id="PRO_5046313805" description="Copper amine oxidase-like N-terminal domain-containing protein" evidence="2">
    <location>
        <begin position="24"/>
        <end position="213"/>
    </location>
</feature>
<feature type="compositionally biased region" description="Low complexity" evidence="1">
    <location>
        <begin position="60"/>
        <end position="84"/>
    </location>
</feature>
<evidence type="ECO:0000256" key="2">
    <source>
        <dbReference type="SAM" id="SignalP"/>
    </source>
</evidence>
<accession>A0ABT9VUF1</accession>
<dbReference type="Pfam" id="PF07833">
    <property type="entry name" value="Cu_amine_oxidN1"/>
    <property type="match status" value="1"/>
</dbReference>
<reference evidence="4 5" key="1">
    <citation type="submission" date="2023-07" db="EMBL/GenBank/DDBJ databases">
        <title>Genomic Encyclopedia of Type Strains, Phase IV (KMG-IV): sequencing the most valuable type-strain genomes for metagenomic binning, comparative biology and taxonomic classification.</title>
        <authorList>
            <person name="Goeker M."/>
        </authorList>
    </citation>
    <scope>NUCLEOTIDE SEQUENCE [LARGE SCALE GENOMIC DNA]</scope>
    <source>
        <strain evidence="4 5">DSM 12751</strain>
    </source>
</reference>
<feature type="domain" description="Copper amine oxidase-like N-terminal" evidence="3">
    <location>
        <begin position="104"/>
        <end position="210"/>
    </location>
</feature>
<sequence>MKKYLSILICAVLIISTSSVTFAHPGRTDANGGHTCRTNCEKWGLEYGEYHYHSGGGSGTRSNSTSSSSSSSSAGSSTTATTKSNPAPVPAGPRYELAHVTVKLDGKNLSFTQDPVTVDGNTLVPMREIFEALGAKIKWDSASETVTGTKGDITVKLTIGQSYATKNGQRLSLSHPAVIVSDKTMVPLRFVSEALGAKVKWDEKTRTVHITNE</sequence>
<dbReference type="InterPro" id="IPR012854">
    <property type="entry name" value="Cu_amine_oxidase-like_N"/>
</dbReference>
<organism evidence="4 5">
    <name type="scientific">Caldalkalibacillus horti</name>
    <dbReference type="NCBI Taxonomy" id="77523"/>
    <lineage>
        <taxon>Bacteria</taxon>
        <taxon>Bacillati</taxon>
        <taxon>Bacillota</taxon>
        <taxon>Bacilli</taxon>
        <taxon>Bacillales</taxon>
        <taxon>Bacillaceae</taxon>
        <taxon>Caldalkalibacillus</taxon>
    </lineage>
</organism>
<dbReference type="NCBIfam" id="NF033223">
    <property type="entry name" value="YHYH_alt"/>
    <property type="match status" value="1"/>
</dbReference>
<dbReference type="RefSeq" id="WP_307390186.1">
    <property type="nucleotide sequence ID" value="NZ_BAAADK010000021.1"/>
</dbReference>
<feature type="signal peptide" evidence="2">
    <location>
        <begin position="1"/>
        <end position="23"/>
    </location>
</feature>
<keyword evidence="5" id="KW-1185">Reference proteome</keyword>
<gene>
    <name evidence="4" type="ORF">J2S11_000408</name>
</gene>
<evidence type="ECO:0000313" key="4">
    <source>
        <dbReference type="EMBL" id="MDQ0164509.1"/>
    </source>
</evidence>
<name>A0ABT9VUF1_9BACI</name>
<dbReference type="InterPro" id="IPR047773">
    <property type="entry name" value="YHYH_dom_bact"/>
</dbReference>
<feature type="region of interest" description="Disordered" evidence="1">
    <location>
        <begin position="55"/>
        <end position="92"/>
    </location>
</feature>
<dbReference type="InterPro" id="IPR036582">
    <property type="entry name" value="Mao_N_sf"/>
</dbReference>
<dbReference type="Proteomes" id="UP001235840">
    <property type="component" value="Unassembled WGS sequence"/>
</dbReference>
<dbReference type="EMBL" id="JAUSTY010000001">
    <property type="protein sequence ID" value="MDQ0164509.1"/>
    <property type="molecule type" value="Genomic_DNA"/>
</dbReference>
<comment type="caution">
    <text evidence="4">The sequence shown here is derived from an EMBL/GenBank/DDBJ whole genome shotgun (WGS) entry which is preliminary data.</text>
</comment>
<evidence type="ECO:0000256" key="1">
    <source>
        <dbReference type="SAM" id="MobiDB-lite"/>
    </source>
</evidence>
<protein>
    <recommendedName>
        <fullName evidence="3">Copper amine oxidase-like N-terminal domain-containing protein</fullName>
    </recommendedName>
</protein>
<dbReference type="Gene3D" id="3.30.457.10">
    <property type="entry name" value="Copper amine oxidase-like, N-terminal domain"/>
    <property type="match status" value="1"/>
</dbReference>